<organism evidence="7 8">
    <name type="scientific">Parasitella parasitica</name>
    <dbReference type="NCBI Taxonomy" id="35722"/>
    <lineage>
        <taxon>Eukaryota</taxon>
        <taxon>Fungi</taxon>
        <taxon>Fungi incertae sedis</taxon>
        <taxon>Mucoromycota</taxon>
        <taxon>Mucoromycotina</taxon>
        <taxon>Mucoromycetes</taxon>
        <taxon>Mucorales</taxon>
        <taxon>Mucorineae</taxon>
        <taxon>Mucoraceae</taxon>
        <taxon>Parasitella</taxon>
    </lineage>
</organism>
<evidence type="ECO:0000313" key="7">
    <source>
        <dbReference type="EMBL" id="CEP17081.1"/>
    </source>
</evidence>
<evidence type="ECO:0000256" key="4">
    <source>
        <dbReference type="ARBA" id="ARBA00022670"/>
    </source>
</evidence>
<keyword evidence="6" id="KW-0325">Glycoprotein</keyword>
<dbReference type="OrthoDB" id="443318at2759"/>
<dbReference type="STRING" id="35722.A0A0B7NEZ1"/>
<evidence type="ECO:0000313" key="8">
    <source>
        <dbReference type="Proteomes" id="UP000054107"/>
    </source>
</evidence>
<keyword evidence="8" id="KW-1185">Reference proteome</keyword>
<dbReference type="Gene3D" id="1.10.287.410">
    <property type="match status" value="1"/>
</dbReference>
<keyword evidence="5" id="KW-0378">Hydrolase</keyword>
<dbReference type="InterPro" id="IPR029058">
    <property type="entry name" value="AB_hydrolase_fold"/>
</dbReference>
<dbReference type="GO" id="GO:0004185">
    <property type="term" value="F:serine-type carboxypeptidase activity"/>
    <property type="evidence" value="ECO:0007669"/>
    <property type="project" value="UniProtKB-EC"/>
</dbReference>
<evidence type="ECO:0000256" key="3">
    <source>
        <dbReference type="ARBA" id="ARBA00022645"/>
    </source>
</evidence>
<dbReference type="PRINTS" id="PR00724">
    <property type="entry name" value="CRBOXYPTASEC"/>
</dbReference>
<dbReference type="PANTHER" id="PTHR11802:SF113">
    <property type="entry name" value="SERINE CARBOXYPEPTIDASE CTSA-4.1"/>
    <property type="match status" value="1"/>
</dbReference>
<dbReference type="InterPro" id="IPR001563">
    <property type="entry name" value="Peptidase_S10"/>
</dbReference>
<keyword evidence="4" id="KW-0645">Protease</keyword>
<dbReference type="Pfam" id="PF00450">
    <property type="entry name" value="Peptidase_S10"/>
    <property type="match status" value="1"/>
</dbReference>
<dbReference type="AlphaFoldDB" id="A0A0B7NEZ1"/>
<dbReference type="SUPFAM" id="SSF53474">
    <property type="entry name" value="alpha/beta-Hydrolases"/>
    <property type="match status" value="1"/>
</dbReference>
<evidence type="ECO:0000256" key="5">
    <source>
        <dbReference type="ARBA" id="ARBA00022801"/>
    </source>
</evidence>
<protein>
    <recommendedName>
        <fullName evidence="2">carboxypeptidase C</fullName>
        <ecNumber evidence="2">3.4.16.5</ecNumber>
    </recommendedName>
</protein>
<dbReference type="PANTHER" id="PTHR11802">
    <property type="entry name" value="SERINE PROTEASE FAMILY S10 SERINE CARBOXYPEPTIDASE"/>
    <property type="match status" value="1"/>
</dbReference>
<dbReference type="EC" id="3.4.16.5" evidence="2"/>
<evidence type="ECO:0000256" key="1">
    <source>
        <dbReference type="ARBA" id="ARBA00009431"/>
    </source>
</evidence>
<sequence length="396" mass="45226">MMHGEFDCSSVMDSWFQTGPCLVKMSSGIEANPFSFNHISNLLYIDLPSNVGFSHRLKGKATTSNANVVESIYEFLQFFFTEFKEFSHNEFHISGSAYDAQYVPPLAARIIRENRYALSKNKIPIQLNSIILGNGLIYPRVQDLSYVDYACDSDNEQCNQTQLDPFIKTGINPYDIRKKCTYQYQRPGTIPRYCYPDIASVEYHANQQQIRTEYGVDSEASPYRYCSAHRQAERNFDYDIMNSGYKSTMLDIEKILATSVRVLVYVGDMNYKYNWRGQKTWLSQLDWVGQVEFNKASDKDWISYVSGTKAGVVKTYQNIAFVKVFDAGQFVVAEYVIDLLNDVAASLTPLGNLPEEIWLLRPPGVFGSGTAVDTNISKDSNVFHKHVLTRRRSNYS</sequence>
<keyword evidence="3" id="KW-0121">Carboxypeptidase</keyword>
<dbReference type="Proteomes" id="UP000054107">
    <property type="component" value="Unassembled WGS sequence"/>
</dbReference>
<dbReference type="Gene3D" id="3.40.50.1820">
    <property type="entry name" value="alpha/beta hydrolase"/>
    <property type="match status" value="2"/>
</dbReference>
<name>A0A0B7NEZ1_9FUNG</name>
<proteinExistence type="inferred from homology"/>
<dbReference type="GO" id="GO:0006508">
    <property type="term" value="P:proteolysis"/>
    <property type="evidence" value="ECO:0007669"/>
    <property type="project" value="UniProtKB-KW"/>
</dbReference>
<accession>A0A0B7NEZ1</accession>
<evidence type="ECO:0000256" key="6">
    <source>
        <dbReference type="ARBA" id="ARBA00023180"/>
    </source>
</evidence>
<gene>
    <name evidence="7" type="primary">PARPA_11373.1 scaffold 44101</name>
</gene>
<comment type="similarity">
    <text evidence="1">Belongs to the peptidase S10 family.</text>
</comment>
<dbReference type="EMBL" id="LN733608">
    <property type="protein sequence ID" value="CEP17081.1"/>
    <property type="molecule type" value="Genomic_DNA"/>
</dbReference>
<evidence type="ECO:0000256" key="2">
    <source>
        <dbReference type="ARBA" id="ARBA00012446"/>
    </source>
</evidence>
<reference evidence="7 8" key="1">
    <citation type="submission" date="2014-09" db="EMBL/GenBank/DDBJ databases">
        <authorList>
            <person name="Ellenberger Sabrina"/>
        </authorList>
    </citation>
    <scope>NUCLEOTIDE SEQUENCE [LARGE SCALE GENOMIC DNA]</scope>
    <source>
        <strain evidence="7 8">CBS 412.66</strain>
    </source>
</reference>